<dbReference type="Proteomes" id="UP000638732">
    <property type="component" value="Unassembled WGS sequence"/>
</dbReference>
<evidence type="ECO:0000313" key="3">
    <source>
        <dbReference type="Proteomes" id="UP000638732"/>
    </source>
</evidence>
<sequence length="158" mass="17392">MKKLAPILSLALLYIITSCSQPVVDGQQINTKAALPASLNFKQACPFVITSMINRKQGTMSTLYGNDAARNALLGKAQPNNGEVLALVTWKQQEDPHWFGGLIPGKLVSVEWAKTQNDQNHSFVYQRFDGASLQPHNDTTGNSSRLHYISILRPSVMP</sequence>
<proteinExistence type="predicted"/>
<evidence type="ECO:0000256" key="1">
    <source>
        <dbReference type="SAM" id="SignalP"/>
    </source>
</evidence>
<evidence type="ECO:0008006" key="4">
    <source>
        <dbReference type="Google" id="ProtNLM"/>
    </source>
</evidence>
<reference evidence="2" key="1">
    <citation type="submission" date="2020-01" db="EMBL/GenBank/DDBJ databases">
        <authorList>
            <person name="Seo Y.L."/>
        </authorList>
    </citation>
    <scope>NUCLEOTIDE SEQUENCE</scope>
    <source>
        <strain evidence="2">R11</strain>
    </source>
</reference>
<accession>A0A965ZIE6</accession>
<gene>
    <name evidence="2" type="ORF">GSY63_20070</name>
</gene>
<protein>
    <recommendedName>
        <fullName evidence="4">Cytochrome P460 domain-containing protein</fullName>
    </recommendedName>
</protein>
<organism evidence="2 3">
    <name type="scientific">Mucilaginibacter agri</name>
    <dbReference type="NCBI Taxonomy" id="2695265"/>
    <lineage>
        <taxon>Bacteria</taxon>
        <taxon>Pseudomonadati</taxon>
        <taxon>Bacteroidota</taxon>
        <taxon>Sphingobacteriia</taxon>
        <taxon>Sphingobacteriales</taxon>
        <taxon>Sphingobacteriaceae</taxon>
        <taxon>Mucilaginibacter</taxon>
    </lineage>
</organism>
<evidence type="ECO:0000313" key="2">
    <source>
        <dbReference type="EMBL" id="NCD71673.1"/>
    </source>
</evidence>
<dbReference type="AlphaFoldDB" id="A0A965ZIE6"/>
<comment type="caution">
    <text evidence="2">The sequence shown here is derived from an EMBL/GenBank/DDBJ whole genome shotgun (WGS) entry which is preliminary data.</text>
</comment>
<reference evidence="2" key="2">
    <citation type="submission" date="2020-10" db="EMBL/GenBank/DDBJ databases">
        <title>Mucilaginibacter sp. nov., isolated from soil.</title>
        <authorList>
            <person name="Jeon C.O."/>
        </authorList>
    </citation>
    <scope>NUCLEOTIDE SEQUENCE</scope>
    <source>
        <strain evidence="2">R11</strain>
    </source>
</reference>
<dbReference type="EMBL" id="WWEO01000045">
    <property type="protein sequence ID" value="NCD71673.1"/>
    <property type="molecule type" value="Genomic_DNA"/>
</dbReference>
<dbReference type="PROSITE" id="PS51257">
    <property type="entry name" value="PROKAR_LIPOPROTEIN"/>
    <property type="match status" value="1"/>
</dbReference>
<keyword evidence="3" id="KW-1185">Reference proteome</keyword>
<name>A0A965ZIE6_9SPHI</name>
<keyword evidence="1" id="KW-0732">Signal</keyword>
<feature type="chain" id="PRO_5037539606" description="Cytochrome P460 domain-containing protein" evidence="1">
    <location>
        <begin position="21"/>
        <end position="158"/>
    </location>
</feature>
<feature type="signal peptide" evidence="1">
    <location>
        <begin position="1"/>
        <end position="20"/>
    </location>
</feature>
<dbReference type="RefSeq" id="WP_166587658.1">
    <property type="nucleotide sequence ID" value="NZ_WWEO01000045.1"/>
</dbReference>